<gene>
    <name evidence="1" type="ORF">BI344_09215</name>
</gene>
<organism evidence="1 2">
    <name type="scientific">Chromobacterium sphagni</name>
    <dbReference type="NCBI Taxonomy" id="1903179"/>
    <lineage>
        <taxon>Bacteria</taxon>
        <taxon>Pseudomonadati</taxon>
        <taxon>Pseudomonadota</taxon>
        <taxon>Betaproteobacteria</taxon>
        <taxon>Neisseriales</taxon>
        <taxon>Chromobacteriaceae</taxon>
        <taxon>Chromobacterium</taxon>
    </lineage>
</organism>
<evidence type="ECO:0000313" key="2">
    <source>
        <dbReference type="Proteomes" id="UP000180280"/>
    </source>
</evidence>
<dbReference type="Proteomes" id="UP000180280">
    <property type="component" value="Unassembled WGS sequence"/>
</dbReference>
<proteinExistence type="predicted"/>
<reference evidence="1 2" key="1">
    <citation type="submission" date="2016-09" db="EMBL/GenBank/DDBJ databases">
        <title>Chromobacterium muskegensis sp. nov., an insecticidal bacterium isolated from Sphagnum bogs.</title>
        <authorList>
            <person name="Sparks M.E."/>
            <person name="Blackburn M.B."/>
            <person name="Gundersen-Rindal D.E."/>
            <person name="Mitchell A."/>
            <person name="Farrar R."/>
            <person name="Kuhar D."/>
        </authorList>
    </citation>
    <scope>NUCLEOTIDE SEQUENCE [LARGE SCALE GENOMIC DNA]</scope>
    <source>
        <strain evidence="1 2">14B-1</strain>
    </source>
</reference>
<evidence type="ECO:0000313" key="1">
    <source>
        <dbReference type="EMBL" id="OHX19294.1"/>
    </source>
</evidence>
<keyword evidence="2" id="KW-1185">Reference proteome</keyword>
<accession>A0ABX3CAJ3</accession>
<dbReference type="EMBL" id="MKCT01000039">
    <property type="protein sequence ID" value="OHX19294.1"/>
    <property type="molecule type" value="Genomic_DNA"/>
</dbReference>
<comment type="caution">
    <text evidence="1">The sequence shown here is derived from an EMBL/GenBank/DDBJ whole genome shotgun (WGS) entry which is preliminary data.</text>
</comment>
<name>A0ABX3CAJ3_9NEIS</name>
<sequence length="119" mass="13341">MVIRFLLKLMHGQMRNFSSLLRISLDKKGSDIALFSPKNRCLQYARILQLNRQLIVWIKIEPLLVSESNMDALATILAIESHTPLQLHFEDSAAIDMAGDEVGSLPVIRQAQAVEAIIS</sequence>
<protein>
    <submittedName>
        <fullName evidence="1">Uncharacterized protein</fullName>
    </submittedName>
</protein>